<dbReference type="EMBL" id="CAJMWS010000435">
    <property type="protein sequence ID" value="CAE6443959.1"/>
    <property type="molecule type" value="Genomic_DNA"/>
</dbReference>
<protein>
    <submittedName>
        <fullName evidence="2">Uncharacterized protein</fullName>
    </submittedName>
</protein>
<name>A0A8H3AZ45_9AGAM</name>
<sequence length="510" mass="56343">MSILSIYRTPVRSDIGWHFVAVLLCTFSVFLWYLPGGSQITQWLSTTTEKYCEALTVLAESVAEMCGFRGTGSHTIPGAYLDTHALRTNRQQNNISINISQHSIHTDIKHNGEMLNGSKPQSGDQYPNQESDIGALGYYINPSSPYLDRSGARPSLRADGAKSSTATSVVSTLSSIPELRPQTKQERDCKYAKMRTLKLPGKPSRPIKPPTGNELAVRRANERAAIEACQREKYCARELAGDGIFMHAPATKARFEPGVIEYCHAVRQARRETSVGPMNASWRNRHAMAVPTIRISEPDDMQIQVTFSEPRHLSPPCPSSTPADHISSEPNKFYIPPKALLPVFAHIPSSNADSAEDELGVYHTYFSESNLRYMVNYKRKVQTERSQRLYKNRTSMSDWLATIGTGNNSLVAEHVAEKAGPVLRASPILSPVWTPTFSPTYSTSDSSGPSTPIEEFRLPLPVIQEMRGVGTSGDGHRRRARCSYLGDGYDVVVAPSIPEELVTDEIGIAC</sequence>
<dbReference type="AlphaFoldDB" id="A0A8H3AZ45"/>
<evidence type="ECO:0000256" key="1">
    <source>
        <dbReference type="SAM" id="Phobius"/>
    </source>
</evidence>
<reference evidence="2" key="1">
    <citation type="submission" date="2021-01" db="EMBL/GenBank/DDBJ databases">
        <authorList>
            <person name="Kaushik A."/>
        </authorList>
    </citation>
    <scope>NUCLEOTIDE SEQUENCE</scope>
    <source>
        <strain evidence="2">AG1-1C</strain>
    </source>
</reference>
<evidence type="ECO:0000313" key="2">
    <source>
        <dbReference type="EMBL" id="CAE6443959.1"/>
    </source>
</evidence>
<comment type="caution">
    <text evidence="2">The sequence shown here is derived from an EMBL/GenBank/DDBJ whole genome shotgun (WGS) entry which is preliminary data.</text>
</comment>
<dbReference type="Proteomes" id="UP000663846">
    <property type="component" value="Unassembled WGS sequence"/>
</dbReference>
<keyword evidence="1" id="KW-0472">Membrane</keyword>
<proteinExistence type="predicted"/>
<feature type="transmembrane region" description="Helical" evidence="1">
    <location>
        <begin position="15"/>
        <end position="34"/>
    </location>
</feature>
<evidence type="ECO:0000313" key="3">
    <source>
        <dbReference type="Proteomes" id="UP000663846"/>
    </source>
</evidence>
<organism evidence="2 3">
    <name type="scientific">Rhizoctonia solani</name>
    <dbReference type="NCBI Taxonomy" id="456999"/>
    <lineage>
        <taxon>Eukaryota</taxon>
        <taxon>Fungi</taxon>
        <taxon>Dikarya</taxon>
        <taxon>Basidiomycota</taxon>
        <taxon>Agaricomycotina</taxon>
        <taxon>Agaricomycetes</taxon>
        <taxon>Cantharellales</taxon>
        <taxon>Ceratobasidiaceae</taxon>
        <taxon>Rhizoctonia</taxon>
    </lineage>
</organism>
<gene>
    <name evidence="2" type="ORF">RDB_LOCUS134756</name>
</gene>
<keyword evidence="1" id="KW-0812">Transmembrane</keyword>
<accession>A0A8H3AZ45</accession>
<keyword evidence="1" id="KW-1133">Transmembrane helix</keyword>